<sequence>MASPKAASEQLPAESVQAQSPNGEVVNGGVQENAEDAPVAGVEQGMKGLGVSEEAGSALHRACAEGRLDGVREALSRGVESLEVLDASTGCTPIVLAIRNNHPEIVRELLQAGAIVPPPAVTNDQQMLALLYPPHMYGIPPWQQQQQQSQPSHPHPQHQPNSDFYPQPPFYPSQPNGNGNGNGNGMYMPYPQPGQRQHRESDAGQSQAQANLPPADVAKTIPCRNFPNCKYGHGCLFFHPRQDAPFFPQQGFGYEGGFGGFQPGQGFQHFGMPNGEMGGQFQQQGQQLPSHPEQGSEETVDAAPANGEQPFQGQPIPVPQHLNSMPPAFIPGFQQPQLPMSPPQFGASPLSPSMLGNSLPSIPPADQFFAAASPPPANGFLGNFPPAFVPMPMIPQPGANGNRRQSFNQFGVPIPAGPGGGKMGFGGPGKKASFSGGPRPFAPGFRTGPWKDGVPPACMFFPQGKCRSGDMCKFPHIDAEGNDCRHPDLVRGAIPPMPAPRVIRPPRTYPTYDPAFKQQQIVLQQQRAAMQVAAQNGSATSPTGPSEDLSSSQTLTEASVSSEATKIATPADKGVSTLPPKPQTGLAPAAPVPALIRSASQPGVQRVHANGFNSRSHSPAPSNVSFHGGGHPKRAASRPGFAPMANGAPNAASAQAGANGHGPRSASTDGKVQPAAAVKRNQRVPGADEFPALGGMGGLDSKQASPVARGRTAAEVLSAPAPEKPVVKAPERENSADSGKSDQSIEMDSDNESDGVVISVKPSSSTPTTASTPAPVPAPTTANGTGTAKRPSMSFARMAGGLSSENTPIAVKA</sequence>
<organism evidence="5 6">
    <name type="scientific">Dioszegia hungarica</name>
    <dbReference type="NCBI Taxonomy" id="4972"/>
    <lineage>
        <taxon>Eukaryota</taxon>
        <taxon>Fungi</taxon>
        <taxon>Dikarya</taxon>
        <taxon>Basidiomycota</taxon>
        <taxon>Agaricomycotina</taxon>
        <taxon>Tremellomycetes</taxon>
        <taxon>Tremellales</taxon>
        <taxon>Bulleribasidiaceae</taxon>
        <taxon>Dioszegia</taxon>
    </lineage>
</organism>
<dbReference type="PROSITE" id="PS50297">
    <property type="entry name" value="ANK_REP_REGION"/>
    <property type="match status" value="1"/>
</dbReference>
<dbReference type="SUPFAM" id="SSF48403">
    <property type="entry name" value="Ankyrin repeat"/>
    <property type="match status" value="1"/>
</dbReference>
<dbReference type="PROSITE" id="PS50088">
    <property type="entry name" value="ANK_REPEAT"/>
    <property type="match status" value="1"/>
</dbReference>
<dbReference type="GO" id="GO:0010468">
    <property type="term" value="P:regulation of gene expression"/>
    <property type="evidence" value="ECO:0007669"/>
    <property type="project" value="UniProtKB-ARBA"/>
</dbReference>
<dbReference type="InterPro" id="IPR036770">
    <property type="entry name" value="Ankyrin_rpt-contain_sf"/>
</dbReference>
<feature type="region of interest" description="Disordered" evidence="3">
    <location>
        <begin position="275"/>
        <end position="335"/>
    </location>
</feature>
<comment type="caution">
    <text evidence="5">The sequence shown here is derived from an EMBL/GenBank/DDBJ whole genome shotgun (WGS) entry which is preliminary data.</text>
</comment>
<dbReference type="SMART" id="SM00356">
    <property type="entry name" value="ZnF_C3H1"/>
    <property type="match status" value="2"/>
</dbReference>
<keyword evidence="6" id="KW-1185">Reference proteome</keyword>
<reference evidence="5" key="1">
    <citation type="journal article" date="2022" name="G3 (Bethesda)">
        <title>High quality genome of the basidiomycete yeast Dioszegia hungarica PDD-24b-2 isolated from cloud water.</title>
        <authorList>
            <person name="Jarrige D."/>
            <person name="Haridas S."/>
            <person name="Bleykasten-Grosshans C."/>
            <person name="Joly M."/>
            <person name="Nadalig T."/>
            <person name="Sancelme M."/>
            <person name="Vuilleumier S."/>
            <person name="Grigoriev I.V."/>
            <person name="Amato P."/>
            <person name="Bringel F."/>
        </authorList>
    </citation>
    <scope>NUCLEOTIDE SEQUENCE</scope>
    <source>
        <strain evidence="5">PDD-24b-2</strain>
    </source>
</reference>
<feature type="region of interest" description="Disordered" evidence="3">
    <location>
        <begin position="609"/>
        <end position="813"/>
    </location>
</feature>
<feature type="zinc finger region" description="C3H1-type" evidence="2">
    <location>
        <begin position="452"/>
        <end position="479"/>
    </location>
</feature>
<feature type="compositionally biased region" description="Low complexity" evidence="3">
    <location>
        <begin position="140"/>
        <end position="165"/>
    </location>
</feature>
<accession>A0AA38GZU6</accession>
<feature type="domain" description="C3H1-type" evidence="4">
    <location>
        <begin position="452"/>
        <end position="479"/>
    </location>
</feature>
<gene>
    <name evidence="5" type="ORF">MKK02DRAFT_41605</name>
</gene>
<feature type="compositionally biased region" description="Low complexity" evidence="3">
    <location>
        <begin position="762"/>
        <end position="773"/>
    </location>
</feature>
<feature type="repeat" description="ANK" evidence="1">
    <location>
        <begin position="89"/>
        <end position="114"/>
    </location>
</feature>
<feature type="zinc finger region" description="C3H1-type" evidence="2">
    <location>
        <begin position="218"/>
        <end position="242"/>
    </location>
</feature>
<dbReference type="InterPro" id="IPR000571">
    <property type="entry name" value="Znf_CCCH"/>
</dbReference>
<dbReference type="Pfam" id="PF12796">
    <property type="entry name" value="Ank_2"/>
    <property type="match status" value="1"/>
</dbReference>
<dbReference type="RefSeq" id="XP_052941744.1">
    <property type="nucleotide sequence ID" value="XM_053091629.1"/>
</dbReference>
<feature type="compositionally biased region" description="Polar residues" evidence="3">
    <location>
        <begin position="611"/>
        <end position="625"/>
    </location>
</feature>
<feature type="compositionally biased region" description="Polar residues" evidence="3">
    <location>
        <begin position="536"/>
        <end position="564"/>
    </location>
</feature>
<evidence type="ECO:0000256" key="1">
    <source>
        <dbReference type="PROSITE-ProRule" id="PRU00023"/>
    </source>
</evidence>
<feature type="compositionally biased region" description="Low complexity" evidence="3">
    <location>
        <begin position="639"/>
        <end position="662"/>
    </location>
</feature>
<dbReference type="InterPro" id="IPR002110">
    <property type="entry name" value="Ankyrin_rpt"/>
</dbReference>
<dbReference type="GO" id="GO:0008270">
    <property type="term" value="F:zinc ion binding"/>
    <property type="evidence" value="ECO:0007669"/>
    <property type="project" value="UniProtKB-KW"/>
</dbReference>
<feature type="region of interest" description="Disordered" evidence="3">
    <location>
        <begin position="139"/>
        <end position="215"/>
    </location>
</feature>
<keyword evidence="2" id="KW-0479">Metal-binding</keyword>
<dbReference type="EMBL" id="JAKWFO010000016">
    <property type="protein sequence ID" value="KAI9631967.1"/>
    <property type="molecule type" value="Genomic_DNA"/>
</dbReference>
<name>A0AA38GZU6_9TREE</name>
<feature type="domain" description="C3H1-type" evidence="4">
    <location>
        <begin position="218"/>
        <end position="242"/>
    </location>
</feature>
<dbReference type="PROSITE" id="PS50103">
    <property type="entry name" value="ZF_C3H1"/>
    <property type="match status" value="2"/>
</dbReference>
<dbReference type="GeneID" id="77730834"/>
<protein>
    <recommendedName>
        <fullName evidence="4">C3H1-type domain-containing protein</fullName>
    </recommendedName>
</protein>
<proteinExistence type="predicted"/>
<dbReference type="Gene3D" id="1.25.40.20">
    <property type="entry name" value="Ankyrin repeat-containing domain"/>
    <property type="match status" value="1"/>
</dbReference>
<feature type="region of interest" description="Disordered" evidence="3">
    <location>
        <begin position="1"/>
        <end position="29"/>
    </location>
</feature>
<evidence type="ECO:0000313" key="6">
    <source>
        <dbReference type="Proteomes" id="UP001164286"/>
    </source>
</evidence>
<keyword evidence="1" id="KW-0040">ANK repeat</keyword>
<evidence type="ECO:0000259" key="4">
    <source>
        <dbReference type="PROSITE" id="PS50103"/>
    </source>
</evidence>
<dbReference type="Proteomes" id="UP001164286">
    <property type="component" value="Unassembled WGS sequence"/>
</dbReference>
<dbReference type="AlphaFoldDB" id="A0AA38GZU6"/>
<feature type="compositionally biased region" description="Basic and acidic residues" evidence="3">
    <location>
        <begin position="725"/>
        <end position="735"/>
    </location>
</feature>
<keyword evidence="2" id="KW-0863">Zinc-finger</keyword>
<evidence type="ECO:0000256" key="2">
    <source>
        <dbReference type="PROSITE-ProRule" id="PRU00723"/>
    </source>
</evidence>
<keyword evidence="2" id="KW-0862">Zinc</keyword>
<evidence type="ECO:0000313" key="5">
    <source>
        <dbReference type="EMBL" id="KAI9631967.1"/>
    </source>
</evidence>
<feature type="region of interest" description="Disordered" evidence="3">
    <location>
        <begin position="528"/>
        <end position="588"/>
    </location>
</feature>
<dbReference type="SMART" id="SM00248">
    <property type="entry name" value="ANK"/>
    <property type="match status" value="2"/>
</dbReference>
<evidence type="ECO:0000256" key="3">
    <source>
        <dbReference type="SAM" id="MobiDB-lite"/>
    </source>
</evidence>